<dbReference type="InterPro" id="IPR036291">
    <property type="entry name" value="NAD(P)-bd_dom_sf"/>
</dbReference>
<dbReference type="Proteomes" id="UP000019494">
    <property type="component" value="Unassembled WGS sequence"/>
</dbReference>
<dbReference type="RefSeq" id="WP_034712909.1">
    <property type="nucleotide sequence ID" value="NZ_AWQS01000008.1"/>
</dbReference>
<dbReference type="PANTHER" id="PTHR21089">
    <property type="entry name" value="SHIKIMATE DEHYDROGENASE"/>
    <property type="match status" value="1"/>
</dbReference>
<keyword evidence="6" id="KW-1185">Reference proteome</keyword>
<dbReference type="InterPro" id="IPR046346">
    <property type="entry name" value="Aminoacid_DH-like_N_sf"/>
</dbReference>
<dbReference type="OrthoDB" id="9776868at2"/>
<proteinExistence type="predicted"/>
<accession>W9GNB1</accession>
<reference evidence="6" key="1">
    <citation type="submission" date="2013-08" db="EMBL/GenBank/DDBJ databases">
        <title>Intrasporangium oryzae NRRL B-24470.</title>
        <authorList>
            <person name="Liu H."/>
            <person name="Wang G."/>
        </authorList>
    </citation>
    <scope>NUCLEOTIDE SEQUENCE [LARGE SCALE GENOMIC DNA]</scope>
    <source>
        <strain evidence="6">Q5-1</strain>
    </source>
</reference>
<sequence>MKCAVWGSPIEHSLSPVLHRAAYAALGLSDWTYDRRNVTVERFEAALRELGEGWRGLSLTMPLKEAALAAAHDASVQARQTGAANTLVRSDAGWGADNTDVHGLATALRESGLERAESLVIVGSGATARSAVAAAALLGVRRVAFMVRGQPRPQTLHQATAAGLDVTATPMGRWPSTTAVISTVPPASLDGLTDLPEERGVVLDVVYGEGETPLQRAARAQGWTVVEGTEMLLHQAAEQVRLMTGLPAPVPEMRHALAGALARR</sequence>
<dbReference type="EMBL" id="AWQS01000008">
    <property type="protein sequence ID" value="EWT07595.1"/>
    <property type="molecule type" value="Genomic_DNA"/>
</dbReference>
<dbReference type="InterPro" id="IPR041121">
    <property type="entry name" value="SDH_C"/>
</dbReference>
<dbReference type="GO" id="GO:0004764">
    <property type="term" value="F:shikimate 3-dehydrogenase (NADP+) activity"/>
    <property type="evidence" value="ECO:0007669"/>
    <property type="project" value="InterPro"/>
</dbReference>
<dbReference type="Gene3D" id="3.40.50.720">
    <property type="entry name" value="NAD(P)-binding Rossmann-like Domain"/>
    <property type="match status" value="1"/>
</dbReference>
<evidence type="ECO:0000313" key="5">
    <source>
        <dbReference type="EMBL" id="EWT07595.1"/>
    </source>
</evidence>
<dbReference type="GO" id="GO:0019632">
    <property type="term" value="P:shikimate metabolic process"/>
    <property type="evidence" value="ECO:0007669"/>
    <property type="project" value="TreeGrafter"/>
</dbReference>
<dbReference type="AlphaFoldDB" id="W9GNB1"/>
<dbReference type="Pfam" id="PF18317">
    <property type="entry name" value="SDH_C"/>
    <property type="match status" value="1"/>
</dbReference>
<dbReference type="SUPFAM" id="SSF53223">
    <property type="entry name" value="Aminoacid dehydrogenase-like, N-terminal domain"/>
    <property type="match status" value="1"/>
</dbReference>
<dbReference type="GO" id="GO:0009423">
    <property type="term" value="P:chorismate biosynthetic process"/>
    <property type="evidence" value="ECO:0007669"/>
    <property type="project" value="TreeGrafter"/>
</dbReference>
<dbReference type="NCBIfam" id="NF001311">
    <property type="entry name" value="PRK00258.1-3"/>
    <property type="match status" value="1"/>
</dbReference>
<keyword evidence="2" id="KW-0057">Aromatic amino acid biosynthesis</keyword>
<evidence type="ECO:0000259" key="3">
    <source>
        <dbReference type="Pfam" id="PF08501"/>
    </source>
</evidence>
<organism evidence="5 6">
    <name type="scientific">Intrasporangium chromatireducens Q5-1</name>
    <dbReference type="NCBI Taxonomy" id="584657"/>
    <lineage>
        <taxon>Bacteria</taxon>
        <taxon>Bacillati</taxon>
        <taxon>Actinomycetota</taxon>
        <taxon>Actinomycetes</taxon>
        <taxon>Micrococcales</taxon>
        <taxon>Intrasporangiaceae</taxon>
        <taxon>Intrasporangium</taxon>
    </lineage>
</organism>
<dbReference type="SUPFAM" id="SSF51735">
    <property type="entry name" value="NAD(P)-binding Rossmann-fold domains"/>
    <property type="match status" value="1"/>
</dbReference>
<dbReference type="PATRIC" id="fig|584657.3.peg.438"/>
<comment type="caution">
    <text evidence="5">The sequence shown here is derived from an EMBL/GenBank/DDBJ whole genome shotgun (WGS) entry which is preliminary data.</text>
</comment>
<gene>
    <name evidence="5" type="ORF">N864_02485</name>
</gene>
<dbReference type="Gene3D" id="3.40.50.10860">
    <property type="entry name" value="Leucine Dehydrogenase, chain A, domain 1"/>
    <property type="match status" value="1"/>
</dbReference>
<dbReference type="GO" id="GO:0050661">
    <property type="term" value="F:NADP binding"/>
    <property type="evidence" value="ECO:0007669"/>
    <property type="project" value="TreeGrafter"/>
</dbReference>
<dbReference type="PANTHER" id="PTHR21089:SF1">
    <property type="entry name" value="BIFUNCTIONAL 3-DEHYDROQUINATE DEHYDRATASE_SHIKIMATE DEHYDROGENASE, CHLOROPLASTIC"/>
    <property type="match status" value="1"/>
</dbReference>
<feature type="domain" description="SDH C-terminal" evidence="4">
    <location>
        <begin position="228"/>
        <end position="257"/>
    </location>
</feature>
<dbReference type="GO" id="GO:0009073">
    <property type="term" value="P:aromatic amino acid family biosynthetic process"/>
    <property type="evidence" value="ECO:0007669"/>
    <property type="project" value="UniProtKB-KW"/>
</dbReference>
<dbReference type="Pfam" id="PF08501">
    <property type="entry name" value="Shikimate_dh_N"/>
    <property type="match status" value="1"/>
</dbReference>
<dbReference type="InterPro" id="IPR022893">
    <property type="entry name" value="Shikimate_DH_fam"/>
</dbReference>
<name>W9GNB1_9MICO</name>
<evidence type="ECO:0000313" key="6">
    <source>
        <dbReference type="Proteomes" id="UP000019494"/>
    </source>
</evidence>
<protein>
    <submittedName>
        <fullName evidence="5">Shikimate dehydrogenase</fullName>
    </submittedName>
</protein>
<evidence type="ECO:0000259" key="4">
    <source>
        <dbReference type="Pfam" id="PF18317"/>
    </source>
</evidence>
<comment type="pathway">
    <text evidence="1">Metabolic intermediate biosynthesis; chorismate biosynthesis; chorismate from D-erythrose 4-phosphate and phosphoenolpyruvate: step 4/7.</text>
</comment>
<evidence type="ECO:0000256" key="2">
    <source>
        <dbReference type="ARBA" id="ARBA00023141"/>
    </source>
</evidence>
<keyword evidence="2" id="KW-0028">Amino-acid biosynthesis</keyword>
<dbReference type="GO" id="GO:0005829">
    <property type="term" value="C:cytosol"/>
    <property type="evidence" value="ECO:0007669"/>
    <property type="project" value="TreeGrafter"/>
</dbReference>
<feature type="domain" description="Shikimate dehydrogenase substrate binding N-terminal" evidence="3">
    <location>
        <begin position="5"/>
        <end position="87"/>
    </location>
</feature>
<evidence type="ECO:0000256" key="1">
    <source>
        <dbReference type="ARBA" id="ARBA00004871"/>
    </source>
</evidence>
<dbReference type="InterPro" id="IPR013708">
    <property type="entry name" value="Shikimate_DH-bd_N"/>
</dbReference>